<comment type="caution">
    <text evidence="3">The sequence shown here is derived from an EMBL/GenBank/DDBJ whole genome shotgun (WGS) entry which is preliminary data.</text>
</comment>
<dbReference type="InterPro" id="IPR029041">
    <property type="entry name" value="FAD-linked_oxidoreductase-like"/>
</dbReference>
<evidence type="ECO:0000259" key="2">
    <source>
        <dbReference type="Pfam" id="PF01619"/>
    </source>
</evidence>
<sequence>MVEMKSINFSDTATAFAAKTDGDLRQSYLLFKTINYPTLVKLGTSFINVALKLRLPIKNIIKATLFKQFCGGESIEDSQKTIEDLYRFKIGTILDYSVEGESNESDFDATYEETLRTIAKARGNKAIPFCVFKPTGVASIDLLTKVSEGKALTEEEAAAFERVKQRFDGLCKAAHEAGQPIFVDAEDSWYQDAIDDLVYAMMVKYNQNQPIVYNTFQMYRKYMLDRLIKGHQFAQEHGVQFGAKLVRGAYMEKEAERAAELGYENPINPTKEATDQMYDDALRYCMEHNATVGLASCSHNEESAHLLMELMNRYGIAKDNKRVFFAQLLGMSDHLSYNLAKVDYNVAKYVPYGPVEKVMPYLFRRAEENTSVAGQSSRELMLVNQELKRRSAKR</sequence>
<keyword evidence="4" id="KW-1185">Reference proteome</keyword>
<gene>
    <name evidence="3" type="primary">putA</name>
    <name evidence="3" type="ORF">PEDI_08180</name>
</gene>
<reference evidence="3 4" key="1">
    <citation type="submission" date="2021-12" db="EMBL/GenBank/DDBJ databases">
        <title>Genome sequencing of bacteria with rrn-lacking chromosome and rrn-plasmid.</title>
        <authorList>
            <person name="Anda M."/>
            <person name="Iwasaki W."/>
        </authorList>
    </citation>
    <scope>NUCLEOTIDE SEQUENCE [LARGE SCALE GENOMIC DNA]</scope>
    <source>
        <strain evidence="3 4">NBRC 15940</strain>
    </source>
</reference>
<dbReference type="PANTHER" id="PTHR13914:SF0">
    <property type="entry name" value="PROLINE DEHYDROGENASE 1, MITOCHONDRIAL"/>
    <property type="match status" value="1"/>
</dbReference>
<keyword evidence="1" id="KW-0560">Oxidoreductase</keyword>
<dbReference type="GO" id="GO:0004657">
    <property type="term" value="F:proline dehydrogenase activity"/>
    <property type="evidence" value="ECO:0007669"/>
    <property type="project" value="InterPro"/>
</dbReference>
<dbReference type="GO" id="GO:0071949">
    <property type="term" value="F:FAD binding"/>
    <property type="evidence" value="ECO:0007669"/>
    <property type="project" value="TreeGrafter"/>
</dbReference>
<dbReference type="InterPro" id="IPR002872">
    <property type="entry name" value="Proline_DH_dom"/>
</dbReference>
<accession>A0AAN5AKB1</accession>
<protein>
    <submittedName>
        <fullName evidence="3">Proline dehydrogenase</fullName>
    </submittedName>
</protein>
<dbReference type="Proteomes" id="UP001310022">
    <property type="component" value="Unassembled WGS sequence"/>
</dbReference>
<name>A0AAN5AKB1_9BACT</name>
<dbReference type="GO" id="GO:0010133">
    <property type="term" value="P:L-proline catabolic process to L-glutamate"/>
    <property type="evidence" value="ECO:0007669"/>
    <property type="project" value="TreeGrafter"/>
</dbReference>
<dbReference type="PANTHER" id="PTHR13914">
    <property type="entry name" value="PROLINE OXIDASE"/>
    <property type="match status" value="1"/>
</dbReference>
<dbReference type="EMBL" id="BQKE01000001">
    <property type="protein sequence ID" value="GJM60266.1"/>
    <property type="molecule type" value="Genomic_DNA"/>
</dbReference>
<organism evidence="3 4">
    <name type="scientific">Persicobacter diffluens</name>
    <dbReference type="NCBI Taxonomy" id="981"/>
    <lineage>
        <taxon>Bacteria</taxon>
        <taxon>Pseudomonadati</taxon>
        <taxon>Bacteroidota</taxon>
        <taxon>Cytophagia</taxon>
        <taxon>Cytophagales</taxon>
        <taxon>Persicobacteraceae</taxon>
        <taxon>Persicobacter</taxon>
    </lineage>
</organism>
<dbReference type="Pfam" id="PF01619">
    <property type="entry name" value="Pro_dh"/>
    <property type="match status" value="1"/>
</dbReference>
<proteinExistence type="predicted"/>
<evidence type="ECO:0000256" key="1">
    <source>
        <dbReference type="ARBA" id="ARBA00023002"/>
    </source>
</evidence>
<evidence type="ECO:0000313" key="3">
    <source>
        <dbReference type="EMBL" id="GJM60266.1"/>
    </source>
</evidence>
<dbReference type="InterPro" id="IPR015659">
    <property type="entry name" value="Proline_oxidase"/>
</dbReference>
<feature type="domain" description="Proline dehydrogenase" evidence="2">
    <location>
        <begin position="79"/>
        <end position="377"/>
    </location>
</feature>
<dbReference type="AlphaFoldDB" id="A0AAN5AKB1"/>
<dbReference type="SUPFAM" id="SSF51730">
    <property type="entry name" value="FAD-linked oxidoreductase"/>
    <property type="match status" value="1"/>
</dbReference>
<evidence type="ECO:0000313" key="4">
    <source>
        <dbReference type="Proteomes" id="UP001310022"/>
    </source>
</evidence>
<dbReference type="Gene3D" id="3.20.20.220">
    <property type="match status" value="1"/>
</dbReference>